<organism evidence="2 3">
    <name type="scientific">Hymenobacter roseosalivarius DSM 11622</name>
    <dbReference type="NCBI Taxonomy" id="645990"/>
    <lineage>
        <taxon>Bacteria</taxon>
        <taxon>Pseudomonadati</taxon>
        <taxon>Bacteroidota</taxon>
        <taxon>Cytophagia</taxon>
        <taxon>Cytophagales</taxon>
        <taxon>Hymenobacteraceae</taxon>
        <taxon>Hymenobacter</taxon>
    </lineage>
</organism>
<dbReference type="RefSeq" id="WP_084444921.1">
    <property type="nucleotide sequence ID" value="NZ_FWWW01000064.1"/>
</dbReference>
<accession>A0A1W1VJM0</accession>
<feature type="transmembrane region" description="Helical" evidence="1">
    <location>
        <begin position="227"/>
        <end position="247"/>
    </location>
</feature>
<dbReference type="EMBL" id="FWWW01000064">
    <property type="protein sequence ID" value="SMB93528.1"/>
    <property type="molecule type" value="Genomic_DNA"/>
</dbReference>
<feature type="transmembrane region" description="Helical" evidence="1">
    <location>
        <begin position="20"/>
        <end position="40"/>
    </location>
</feature>
<feature type="transmembrane region" description="Helical" evidence="1">
    <location>
        <begin position="151"/>
        <end position="170"/>
    </location>
</feature>
<dbReference type="Proteomes" id="UP000192266">
    <property type="component" value="Unassembled WGS sequence"/>
</dbReference>
<evidence type="ECO:0008006" key="4">
    <source>
        <dbReference type="Google" id="ProtNLM"/>
    </source>
</evidence>
<reference evidence="2 3" key="1">
    <citation type="submission" date="2017-04" db="EMBL/GenBank/DDBJ databases">
        <authorList>
            <person name="Afonso C.L."/>
            <person name="Miller P.J."/>
            <person name="Scott M.A."/>
            <person name="Spackman E."/>
            <person name="Goraichik I."/>
            <person name="Dimitrov K.M."/>
            <person name="Suarez D.L."/>
            <person name="Swayne D.E."/>
        </authorList>
    </citation>
    <scope>NUCLEOTIDE SEQUENCE [LARGE SCALE GENOMIC DNA]</scope>
    <source>
        <strain evidence="2 3">DSM 11622</strain>
    </source>
</reference>
<feature type="transmembrane region" description="Helical" evidence="1">
    <location>
        <begin position="448"/>
        <end position="467"/>
    </location>
</feature>
<feature type="transmembrane region" description="Helical" evidence="1">
    <location>
        <begin position="182"/>
        <end position="207"/>
    </location>
</feature>
<proteinExistence type="predicted"/>
<gene>
    <name evidence="2" type="ORF">SAMN00120144_2653</name>
</gene>
<evidence type="ECO:0000256" key="1">
    <source>
        <dbReference type="SAM" id="Phobius"/>
    </source>
</evidence>
<protein>
    <recommendedName>
        <fullName evidence="4">Glycosyltransferase RgtA/B/C/D-like domain-containing protein</fullName>
    </recommendedName>
</protein>
<dbReference type="OrthoDB" id="6008354at2"/>
<evidence type="ECO:0000313" key="2">
    <source>
        <dbReference type="EMBL" id="SMB93528.1"/>
    </source>
</evidence>
<keyword evidence="3" id="KW-1185">Reference proteome</keyword>
<feature type="transmembrane region" description="Helical" evidence="1">
    <location>
        <begin position="103"/>
        <end position="121"/>
    </location>
</feature>
<name>A0A1W1VJM0_9BACT</name>
<sequence length="482" mass="54282">MLQNKYSKLRFYWSKRYGNWVWFGVVFLLFLIHLLTSRYHDLYYDSSGYWFLANTFDQKGASRFSFYNFNSALRGYLLPLLHYPAAVIVREFFPDAVSEAAKSMGALWAGSVFGVVGPVVWEKVSGKAISNLRRLLFAGVGFVLWRDYFNFPLSDFPSVLALLLALLVAYRSQNYQSALATGAFVAAAVYIRPLSLLVVPFVAGLLLLGPSGQDSTAGIKISWLKQAVRLGLFSLAFLLVGIPQYVINSNNYQSPDLLILGLGDGDFRINEVDNVYLFKINEGLDKQRYETNIGTDYPIPQAIYLDAAGRALLERNGNPVFDSYYKYLVFVVSHPADMAALYTRHFFNGLDVLYPGPYVSKIYGSTLPLSLVNYTVLFAALLVILLRVRQLQASHWLLVGALFITCLASMPLMIETRYFLPLNLLLYAVACFGWPTEWQWRMVPRKHVVSVALAYCFFLAICLTLSGNTQASLSLKPKTLQP</sequence>
<keyword evidence="1" id="KW-0472">Membrane</keyword>
<dbReference type="AlphaFoldDB" id="A0A1W1VJM0"/>
<feature type="transmembrane region" description="Helical" evidence="1">
    <location>
        <begin position="418"/>
        <end position="436"/>
    </location>
</feature>
<feature type="transmembrane region" description="Helical" evidence="1">
    <location>
        <begin position="393"/>
        <end position="412"/>
    </location>
</feature>
<keyword evidence="1" id="KW-0812">Transmembrane</keyword>
<evidence type="ECO:0000313" key="3">
    <source>
        <dbReference type="Proteomes" id="UP000192266"/>
    </source>
</evidence>
<feature type="transmembrane region" description="Helical" evidence="1">
    <location>
        <begin position="362"/>
        <end position="386"/>
    </location>
</feature>
<keyword evidence="1" id="KW-1133">Transmembrane helix</keyword>